<evidence type="ECO:0000256" key="1">
    <source>
        <dbReference type="SAM" id="MobiDB-lite"/>
    </source>
</evidence>
<feature type="compositionally biased region" description="Acidic residues" evidence="1">
    <location>
        <begin position="37"/>
        <end position="50"/>
    </location>
</feature>
<dbReference type="Proteomes" id="UP000694391">
    <property type="component" value="Unplaced"/>
</dbReference>
<accession>A0A8C0QXD7</accession>
<protein>
    <submittedName>
        <fullName evidence="2">Uncharacterized protein</fullName>
    </submittedName>
</protein>
<dbReference type="Ensembl" id="ENSCAFT00020011441.1">
    <property type="protein sequence ID" value="ENSCAFP00020009851.1"/>
    <property type="gene ID" value="ENSCAFG00020008000.1"/>
</dbReference>
<dbReference type="AlphaFoldDB" id="A0A8C0QXD7"/>
<name>A0A8C0QXD7_CANLU</name>
<evidence type="ECO:0000313" key="2">
    <source>
        <dbReference type="Ensembl" id="ENSCAFP00020009851.1"/>
    </source>
</evidence>
<dbReference type="GeneTree" id="ENSGT00900000143336"/>
<sequence length="79" mass="8461">MVPALPVAILVPCSPHKIPSEATETAPDETTSGTESNSDESVSELEEQDYTESLSRNVRISSLSSQNQMSTIAQLQILA</sequence>
<proteinExistence type="predicted"/>
<evidence type="ECO:0000313" key="3">
    <source>
        <dbReference type="Proteomes" id="UP000694391"/>
    </source>
</evidence>
<feature type="region of interest" description="Disordered" evidence="1">
    <location>
        <begin position="13"/>
        <end position="53"/>
    </location>
</feature>
<organism evidence="2 3">
    <name type="scientific">Canis lupus dingo</name>
    <name type="common">dingo</name>
    <dbReference type="NCBI Taxonomy" id="286419"/>
    <lineage>
        <taxon>Eukaryota</taxon>
        <taxon>Metazoa</taxon>
        <taxon>Chordata</taxon>
        <taxon>Craniata</taxon>
        <taxon>Vertebrata</taxon>
        <taxon>Euteleostomi</taxon>
        <taxon>Mammalia</taxon>
        <taxon>Eutheria</taxon>
        <taxon>Laurasiatheria</taxon>
        <taxon>Carnivora</taxon>
        <taxon>Caniformia</taxon>
        <taxon>Canidae</taxon>
        <taxon>Canis</taxon>
    </lineage>
</organism>
<keyword evidence="3" id="KW-1185">Reference proteome</keyword>
<reference evidence="2" key="2">
    <citation type="submission" date="2025-09" db="UniProtKB">
        <authorList>
            <consortium name="Ensembl"/>
        </authorList>
    </citation>
    <scope>IDENTIFICATION</scope>
</reference>
<reference evidence="2" key="1">
    <citation type="submission" date="2025-08" db="UniProtKB">
        <authorList>
            <consortium name="Ensembl"/>
        </authorList>
    </citation>
    <scope>IDENTIFICATION</scope>
</reference>